<dbReference type="RefSeq" id="WP_107185620.1">
    <property type="nucleotide sequence ID" value="NZ_JAWQGC010000001.1"/>
</dbReference>
<dbReference type="PANTHER" id="PTHR30086">
    <property type="entry name" value="ARGININE EXPORTER PROTEIN ARGO"/>
    <property type="match status" value="1"/>
</dbReference>
<dbReference type="PANTHER" id="PTHR30086:SF21">
    <property type="entry name" value="TRANSPORT PROTEIN"/>
    <property type="match status" value="1"/>
</dbReference>
<organism evidence="7 8">
    <name type="scientific">Photobacterium leiognathi subsp. mandapamensis</name>
    <name type="common">Photobacterium mandapamensis</name>
    <dbReference type="NCBI Taxonomy" id="48408"/>
    <lineage>
        <taxon>Bacteria</taxon>
        <taxon>Pseudomonadati</taxon>
        <taxon>Pseudomonadota</taxon>
        <taxon>Gammaproteobacteria</taxon>
        <taxon>Vibrionales</taxon>
        <taxon>Vibrionaceae</taxon>
        <taxon>Photobacterium</taxon>
    </lineage>
</organism>
<keyword evidence="5 6" id="KW-0472">Membrane</keyword>
<evidence type="ECO:0000256" key="1">
    <source>
        <dbReference type="ARBA" id="ARBA00004651"/>
    </source>
</evidence>
<evidence type="ECO:0000256" key="5">
    <source>
        <dbReference type="ARBA" id="ARBA00023136"/>
    </source>
</evidence>
<evidence type="ECO:0000256" key="6">
    <source>
        <dbReference type="SAM" id="Phobius"/>
    </source>
</evidence>
<sequence>MELLFTTYLTELIAVVTITILTIITPGPDFLIVVRNSLVHSTRSGILTALGVAAAIWVHIFYTLAGIGVLLSQSIVLFSIVKYLGAAYLLYIGYKSLKSTAKTTLENGDFKKQDISAIAAFKMGFLNNMLNPKATLFFLSLFTQLVSASTPIAIQITYGAIVSITCFVWFSLVAVFLNRSYIKNAFLSAQQYVEKVMGAVLMALGAKVALSSSN</sequence>
<keyword evidence="2" id="KW-1003">Cell membrane</keyword>
<evidence type="ECO:0000256" key="2">
    <source>
        <dbReference type="ARBA" id="ARBA00022475"/>
    </source>
</evidence>
<evidence type="ECO:0000256" key="3">
    <source>
        <dbReference type="ARBA" id="ARBA00022692"/>
    </source>
</evidence>
<dbReference type="PIRSF" id="PIRSF006324">
    <property type="entry name" value="LeuE"/>
    <property type="match status" value="1"/>
</dbReference>
<dbReference type="EMBL" id="PYNS01000019">
    <property type="protein sequence ID" value="PSV09378.1"/>
    <property type="molecule type" value="Genomic_DNA"/>
</dbReference>
<dbReference type="GO" id="GO:0005886">
    <property type="term" value="C:plasma membrane"/>
    <property type="evidence" value="ECO:0007669"/>
    <property type="project" value="UniProtKB-SubCell"/>
</dbReference>
<evidence type="ECO:0000313" key="7">
    <source>
        <dbReference type="EMBL" id="PSV09378.1"/>
    </source>
</evidence>
<evidence type="ECO:0000313" key="8">
    <source>
        <dbReference type="Proteomes" id="UP000240530"/>
    </source>
</evidence>
<accession>A0A2T3KSH5</accession>
<dbReference type="InterPro" id="IPR001123">
    <property type="entry name" value="LeuE-type"/>
</dbReference>
<dbReference type="GO" id="GO:0015171">
    <property type="term" value="F:amino acid transmembrane transporter activity"/>
    <property type="evidence" value="ECO:0007669"/>
    <property type="project" value="TreeGrafter"/>
</dbReference>
<name>A0A2T3KSH5_PHOLD</name>
<dbReference type="Proteomes" id="UP000240530">
    <property type="component" value="Unassembled WGS sequence"/>
</dbReference>
<reference evidence="7 8" key="1">
    <citation type="submission" date="2018-03" db="EMBL/GenBank/DDBJ databases">
        <title>Whole genome sequencing of Histamine producing bacteria.</title>
        <authorList>
            <person name="Butler K."/>
        </authorList>
    </citation>
    <scope>NUCLEOTIDE SEQUENCE [LARGE SCALE GENOMIC DNA]</scope>
    <source>
        <strain evidence="7 8">Res.4.1</strain>
    </source>
</reference>
<proteinExistence type="predicted"/>
<feature type="transmembrane region" description="Helical" evidence="6">
    <location>
        <begin position="12"/>
        <end position="34"/>
    </location>
</feature>
<feature type="transmembrane region" description="Helical" evidence="6">
    <location>
        <begin position="75"/>
        <end position="94"/>
    </location>
</feature>
<dbReference type="AlphaFoldDB" id="A0A2T3KSH5"/>
<evidence type="ECO:0000256" key="4">
    <source>
        <dbReference type="ARBA" id="ARBA00022989"/>
    </source>
</evidence>
<feature type="transmembrane region" description="Helical" evidence="6">
    <location>
        <begin position="160"/>
        <end position="177"/>
    </location>
</feature>
<gene>
    <name evidence="7" type="ORF">C0W93_15385</name>
</gene>
<keyword evidence="3 6" id="KW-0812">Transmembrane</keyword>
<comment type="subcellular location">
    <subcellularLocation>
        <location evidence="1">Cell membrane</location>
        <topology evidence="1">Multi-pass membrane protein</topology>
    </subcellularLocation>
</comment>
<feature type="transmembrane region" description="Helical" evidence="6">
    <location>
        <begin position="46"/>
        <end position="69"/>
    </location>
</feature>
<dbReference type="Pfam" id="PF01810">
    <property type="entry name" value="LysE"/>
    <property type="match status" value="1"/>
</dbReference>
<comment type="caution">
    <text evidence="7">The sequence shown here is derived from an EMBL/GenBank/DDBJ whole genome shotgun (WGS) entry which is preliminary data.</text>
</comment>
<keyword evidence="4 6" id="KW-1133">Transmembrane helix</keyword>
<protein>
    <submittedName>
        <fullName evidence="7">Amino acid transporter</fullName>
    </submittedName>
</protein>